<feature type="compositionally biased region" description="Polar residues" evidence="1">
    <location>
        <begin position="71"/>
        <end position="88"/>
    </location>
</feature>
<evidence type="ECO:0000256" key="1">
    <source>
        <dbReference type="SAM" id="MobiDB-lite"/>
    </source>
</evidence>
<dbReference type="Proteomes" id="UP001179952">
    <property type="component" value="Unassembled WGS sequence"/>
</dbReference>
<dbReference type="AlphaFoldDB" id="A0AAV9AU02"/>
<dbReference type="GO" id="GO:0004672">
    <property type="term" value="F:protein kinase activity"/>
    <property type="evidence" value="ECO:0007669"/>
    <property type="project" value="InterPro"/>
</dbReference>
<dbReference type="PROSITE" id="PS50011">
    <property type="entry name" value="PROTEIN_KINASE_DOM"/>
    <property type="match status" value="1"/>
</dbReference>
<feature type="region of interest" description="Disordered" evidence="1">
    <location>
        <begin position="1"/>
        <end position="88"/>
    </location>
</feature>
<name>A0AAV9AU02_ACOGR</name>
<keyword evidence="3" id="KW-0808">Transferase</keyword>
<dbReference type="PANTHER" id="PTHR46863">
    <property type="entry name" value="OS09G0572100 PROTEIN"/>
    <property type="match status" value="1"/>
</dbReference>
<sequence>MCKFKRDVSVADPTPRPSPRTPRRSTFSSSTLTAATTSSSSSTSFSSATTLSSLRDSLPDRPTLYRPSEIASATSNFHPSRRLPSSSSGWRCTLRGRSAAVFLRPFRRGPRDASRLIDRLASVSRGHHVSLVRLIGATASADGGNLYVAYEYLPGASLAACLRNPKNPEFTVLSTWMSRMQIAVDLAQGLEYIHNHAAAASSPAGNPDRRSVPFVHNRIKSSAVIVTEPSFNAKICHFGTAVLSGEVPDDNAAAADPSTSETRRSKSRAMKIEGSRGYMAPEVEISQKSDVYALGVVFLELLSGEEPLQYKMVKAKDELERVSLIESAKRAMELTDEDERRRNVRRWVDGRLKDSFPVEVAERMARVSLDCVHEESEERPDSARVAGFVSKLYLESMAWEKNVRTPVDLTVSMGPR</sequence>
<dbReference type="EMBL" id="JAUJYN010000007">
    <property type="protein sequence ID" value="KAK1267729.1"/>
    <property type="molecule type" value="Genomic_DNA"/>
</dbReference>
<dbReference type="PANTHER" id="PTHR46863:SF1">
    <property type="entry name" value="PROTEIN KINASE SUPERFAMILY PROTEIN"/>
    <property type="match status" value="1"/>
</dbReference>
<dbReference type="SUPFAM" id="SSF56112">
    <property type="entry name" value="Protein kinase-like (PK-like)"/>
    <property type="match status" value="1"/>
</dbReference>
<organism evidence="3 4">
    <name type="scientific">Acorus gramineus</name>
    <name type="common">Dwarf sweet flag</name>
    <dbReference type="NCBI Taxonomy" id="55184"/>
    <lineage>
        <taxon>Eukaryota</taxon>
        <taxon>Viridiplantae</taxon>
        <taxon>Streptophyta</taxon>
        <taxon>Embryophyta</taxon>
        <taxon>Tracheophyta</taxon>
        <taxon>Spermatophyta</taxon>
        <taxon>Magnoliopsida</taxon>
        <taxon>Liliopsida</taxon>
        <taxon>Acoraceae</taxon>
        <taxon>Acorus</taxon>
    </lineage>
</organism>
<dbReference type="InterPro" id="IPR011009">
    <property type="entry name" value="Kinase-like_dom_sf"/>
</dbReference>
<evidence type="ECO:0000259" key="2">
    <source>
        <dbReference type="PROSITE" id="PS50011"/>
    </source>
</evidence>
<comment type="caution">
    <text evidence="3">The sequence shown here is derived from an EMBL/GenBank/DDBJ whole genome shotgun (WGS) entry which is preliminary data.</text>
</comment>
<evidence type="ECO:0000313" key="4">
    <source>
        <dbReference type="Proteomes" id="UP001179952"/>
    </source>
</evidence>
<keyword evidence="3" id="KW-0418">Kinase</keyword>
<reference evidence="3" key="1">
    <citation type="journal article" date="2023" name="Nat. Commun.">
        <title>Diploid and tetraploid genomes of Acorus and the evolution of monocots.</title>
        <authorList>
            <person name="Ma L."/>
            <person name="Liu K.W."/>
            <person name="Li Z."/>
            <person name="Hsiao Y.Y."/>
            <person name="Qi Y."/>
            <person name="Fu T."/>
            <person name="Tang G.D."/>
            <person name="Zhang D."/>
            <person name="Sun W.H."/>
            <person name="Liu D.K."/>
            <person name="Li Y."/>
            <person name="Chen G.Z."/>
            <person name="Liu X.D."/>
            <person name="Liao X.Y."/>
            <person name="Jiang Y.T."/>
            <person name="Yu X."/>
            <person name="Hao Y."/>
            <person name="Huang J."/>
            <person name="Zhao X.W."/>
            <person name="Ke S."/>
            <person name="Chen Y.Y."/>
            <person name="Wu W.L."/>
            <person name="Hsu J.L."/>
            <person name="Lin Y.F."/>
            <person name="Huang M.D."/>
            <person name="Li C.Y."/>
            <person name="Huang L."/>
            <person name="Wang Z.W."/>
            <person name="Zhao X."/>
            <person name="Zhong W.Y."/>
            <person name="Peng D.H."/>
            <person name="Ahmad S."/>
            <person name="Lan S."/>
            <person name="Zhang J.S."/>
            <person name="Tsai W.C."/>
            <person name="Van de Peer Y."/>
            <person name="Liu Z.J."/>
        </authorList>
    </citation>
    <scope>NUCLEOTIDE SEQUENCE</scope>
    <source>
        <strain evidence="3">SCP</strain>
    </source>
</reference>
<proteinExistence type="predicted"/>
<keyword evidence="4" id="KW-1185">Reference proteome</keyword>
<feature type="domain" description="Protein kinase" evidence="2">
    <location>
        <begin position="77"/>
        <end position="394"/>
    </location>
</feature>
<accession>A0AAV9AU02</accession>
<dbReference type="Gene3D" id="1.10.510.10">
    <property type="entry name" value="Transferase(Phosphotransferase) domain 1"/>
    <property type="match status" value="1"/>
</dbReference>
<feature type="compositionally biased region" description="Low complexity" evidence="1">
    <location>
        <begin position="24"/>
        <end position="55"/>
    </location>
</feature>
<reference evidence="3" key="2">
    <citation type="submission" date="2023-06" db="EMBL/GenBank/DDBJ databases">
        <authorList>
            <person name="Ma L."/>
            <person name="Liu K.-W."/>
            <person name="Li Z."/>
            <person name="Hsiao Y.-Y."/>
            <person name="Qi Y."/>
            <person name="Fu T."/>
            <person name="Tang G."/>
            <person name="Zhang D."/>
            <person name="Sun W.-H."/>
            <person name="Liu D.-K."/>
            <person name="Li Y."/>
            <person name="Chen G.-Z."/>
            <person name="Liu X.-D."/>
            <person name="Liao X.-Y."/>
            <person name="Jiang Y.-T."/>
            <person name="Yu X."/>
            <person name="Hao Y."/>
            <person name="Huang J."/>
            <person name="Zhao X.-W."/>
            <person name="Ke S."/>
            <person name="Chen Y.-Y."/>
            <person name="Wu W.-L."/>
            <person name="Hsu J.-L."/>
            <person name="Lin Y.-F."/>
            <person name="Huang M.-D."/>
            <person name="Li C.-Y."/>
            <person name="Huang L."/>
            <person name="Wang Z.-W."/>
            <person name="Zhao X."/>
            <person name="Zhong W.-Y."/>
            <person name="Peng D.-H."/>
            <person name="Ahmad S."/>
            <person name="Lan S."/>
            <person name="Zhang J.-S."/>
            <person name="Tsai W.-C."/>
            <person name="Van De Peer Y."/>
            <person name="Liu Z.-J."/>
        </authorList>
    </citation>
    <scope>NUCLEOTIDE SEQUENCE</scope>
    <source>
        <strain evidence="3">SCP</strain>
        <tissue evidence="3">Leaves</tissue>
    </source>
</reference>
<protein>
    <submittedName>
        <fullName evidence="3">Chitin elicitor receptor kinase 1</fullName>
    </submittedName>
</protein>
<evidence type="ECO:0000313" key="3">
    <source>
        <dbReference type="EMBL" id="KAK1267729.1"/>
    </source>
</evidence>
<dbReference type="InterPro" id="IPR000719">
    <property type="entry name" value="Prot_kinase_dom"/>
</dbReference>
<feature type="region of interest" description="Disordered" evidence="1">
    <location>
        <begin position="247"/>
        <end position="271"/>
    </location>
</feature>
<gene>
    <name evidence="3" type="ORF">QJS04_geneDACA000315</name>
</gene>
<dbReference type="GO" id="GO:0005524">
    <property type="term" value="F:ATP binding"/>
    <property type="evidence" value="ECO:0007669"/>
    <property type="project" value="InterPro"/>
</dbReference>
<dbReference type="Pfam" id="PF00069">
    <property type="entry name" value="Pkinase"/>
    <property type="match status" value="1"/>
</dbReference>
<keyword evidence="3" id="KW-0675">Receptor</keyword>